<evidence type="ECO:0000256" key="1">
    <source>
        <dbReference type="SAM" id="Coils"/>
    </source>
</evidence>
<dbReference type="InterPro" id="IPR007060">
    <property type="entry name" value="FtsL/DivIC"/>
</dbReference>
<feature type="transmembrane region" description="Helical" evidence="2">
    <location>
        <begin position="28"/>
        <end position="47"/>
    </location>
</feature>
<protein>
    <submittedName>
        <fullName evidence="3">Septum formation initiator family protein</fullName>
    </submittedName>
</protein>
<keyword evidence="1" id="KW-0175">Coiled coil</keyword>
<keyword evidence="2" id="KW-0472">Membrane</keyword>
<reference evidence="3" key="1">
    <citation type="journal article" date="2020" name="mSystems">
        <title>Genome- and Community-Level Interaction Insights into Carbon Utilization and Element Cycling Functions of Hydrothermarchaeota in Hydrothermal Sediment.</title>
        <authorList>
            <person name="Zhou Z."/>
            <person name="Liu Y."/>
            <person name="Xu W."/>
            <person name="Pan J."/>
            <person name="Luo Z.H."/>
            <person name="Li M."/>
        </authorList>
    </citation>
    <scope>NUCLEOTIDE SEQUENCE [LARGE SCALE GENOMIC DNA]</scope>
    <source>
        <strain evidence="3">SpSt-769</strain>
    </source>
</reference>
<sequence>MEPGLDPERQQNPPRSPFVLRCWEFTKVILAVIAIAAIGVVAAAGALNQKQLLEEKKHALEKENERLKQDIKMLEREITSLRDNPRAVEKAAESKLGMARPDDTVYVFESNLVSKDSHKIKRQAASGKAKTP</sequence>
<name>A0A7C4AR03_9BACT</name>
<gene>
    <name evidence="3" type="ORF">ENV54_03480</name>
</gene>
<dbReference type="AlphaFoldDB" id="A0A7C4AR03"/>
<evidence type="ECO:0000313" key="3">
    <source>
        <dbReference type="EMBL" id="HGH60344.1"/>
    </source>
</evidence>
<dbReference type="EMBL" id="DTGT01000109">
    <property type="protein sequence ID" value="HGH60344.1"/>
    <property type="molecule type" value="Genomic_DNA"/>
</dbReference>
<organism evidence="3">
    <name type="scientific">Desulfomonile tiedjei</name>
    <dbReference type="NCBI Taxonomy" id="2358"/>
    <lineage>
        <taxon>Bacteria</taxon>
        <taxon>Pseudomonadati</taxon>
        <taxon>Thermodesulfobacteriota</taxon>
        <taxon>Desulfomonilia</taxon>
        <taxon>Desulfomonilales</taxon>
        <taxon>Desulfomonilaceae</taxon>
        <taxon>Desulfomonile</taxon>
    </lineage>
</organism>
<keyword evidence="2" id="KW-1133">Transmembrane helix</keyword>
<evidence type="ECO:0000256" key="2">
    <source>
        <dbReference type="SAM" id="Phobius"/>
    </source>
</evidence>
<comment type="caution">
    <text evidence="3">The sequence shown here is derived from an EMBL/GenBank/DDBJ whole genome shotgun (WGS) entry which is preliminary data.</text>
</comment>
<dbReference type="Pfam" id="PF04977">
    <property type="entry name" value="DivIC"/>
    <property type="match status" value="1"/>
</dbReference>
<accession>A0A7C4AR03</accession>
<keyword evidence="2" id="KW-0812">Transmembrane</keyword>
<feature type="coiled-coil region" evidence="1">
    <location>
        <begin position="43"/>
        <end position="84"/>
    </location>
</feature>
<proteinExistence type="predicted"/>